<keyword evidence="3" id="KW-1185">Reference proteome</keyword>
<evidence type="ECO:0000256" key="1">
    <source>
        <dbReference type="SAM" id="MobiDB-lite"/>
    </source>
</evidence>
<gene>
    <name evidence="2" type="ORF">ACFQW9_34600</name>
</gene>
<proteinExistence type="predicted"/>
<comment type="caution">
    <text evidence="2">The sequence shown here is derived from an EMBL/GenBank/DDBJ whole genome shotgun (WGS) entry which is preliminary data.</text>
</comment>
<dbReference type="RefSeq" id="WP_266485056.1">
    <property type="nucleotide sequence ID" value="NZ_JBHTCK010000013.1"/>
</dbReference>
<name>A0ABW2MPL1_9ACTN</name>
<feature type="region of interest" description="Disordered" evidence="1">
    <location>
        <begin position="1"/>
        <end position="31"/>
    </location>
</feature>
<reference evidence="3" key="1">
    <citation type="journal article" date="2019" name="Int. J. Syst. Evol. Microbiol.">
        <title>The Global Catalogue of Microorganisms (GCM) 10K type strain sequencing project: providing services to taxonomists for standard genome sequencing and annotation.</title>
        <authorList>
            <consortium name="The Broad Institute Genomics Platform"/>
            <consortium name="The Broad Institute Genome Sequencing Center for Infectious Disease"/>
            <person name="Wu L."/>
            <person name="Ma J."/>
        </authorList>
    </citation>
    <scope>NUCLEOTIDE SEQUENCE [LARGE SCALE GENOMIC DNA]</scope>
    <source>
        <strain evidence="3">ICMP 19430</strain>
    </source>
</reference>
<sequence>MTALQQHLLDTYRTARLSRPAPPPPGRHDRTTLRALYRHIRRSRTAP</sequence>
<dbReference type="Proteomes" id="UP001596509">
    <property type="component" value="Unassembled WGS sequence"/>
</dbReference>
<accession>A0ABW2MPL1</accession>
<evidence type="ECO:0000313" key="3">
    <source>
        <dbReference type="Proteomes" id="UP001596509"/>
    </source>
</evidence>
<organism evidence="2 3">
    <name type="scientific">Streptomyces caviscabies</name>
    <dbReference type="NCBI Taxonomy" id="90079"/>
    <lineage>
        <taxon>Bacteria</taxon>
        <taxon>Bacillati</taxon>
        <taxon>Actinomycetota</taxon>
        <taxon>Actinomycetes</taxon>
        <taxon>Kitasatosporales</taxon>
        <taxon>Streptomycetaceae</taxon>
        <taxon>Streptomyces</taxon>
    </lineage>
</organism>
<evidence type="ECO:0000313" key="2">
    <source>
        <dbReference type="EMBL" id="MFC7355790.1"/>
    </source>
</evidence>
<dbReference type="EMBL" id="JBHTCK010000013">
    <property type="protein sequence ID" value="MFC7355790.1"/>
    <property type="molecule type" value="Genomic_DNA"/>
</dbReference>
<protein>
    <recommendedName>
        <fullName evidence="4">Integrase</fullName>
    </recommendedName>
</protein>
<evidence type="ECO:0008006" key="4">
    <source>
        <dbReference type="Google" id="ProtNLM"/>
    </source>
</evidence>